<dbReference type="OrthoDB" id="6500128at2759"/>
<evidence type="ECO:0000259" key="23">
    <source>
        <dbReference type="PROSITE" id="PS50929"/>
    </source>
</evidence>
<keyword evidence="8 24" id="KW-0067">ATP-binding</keyword>
<dbReference type="PANTHER" id="PTHR43394">
    <property type="entry name" value="ATP-DEPENDENT PERMEASE MDL1, MITOCHONDRIAL"/>
    <property type="match status" value="1"/>
</dbReference>
<dbReference type="Gene3D" id="1.20.1560.10">
    <property type="entry name" value="ABC transporter type 1, transmembrane domain"/>
    <property type="match status" value="1"/>
</dbReference>
<dbReference type="GO" id="GO:0005743">
    <property type="term" value="C:mitochondrial inner membrane"/>
    <property type="evidence" value="ECO:0007669"/>
    <property type="project" value="UniProtKB-SubCell"/>
</dbReference>
<dbReference type="PROSITE" id="PS50929">
    <property type="entry name" value="ABC_TM1F"/>
    <property type="match status" value="1"/>
</dbReference>
<evidence type="ECO:0000256" key="12">
    <source>
        <dbReference type="ARBA" id="ARBA00022989"/>
    </source>
</evidence>
<keyword evidence="15 21" id="KW-0472">Membrane</keyword>
<keyword evidence="3" id="KW-0813">Transport</keyword>
<dbReference type="InterPro" id="IPR003593">
    <property type="entry name" value="AAA+_ATPase"/>
</dbReference>
<evidence type="ECO:0000256" key="9">
    <source>
        <dbReference type="ARBA" id="ARBA00022842"/>
    </source>
</evidence>
<comment type="catalytic activity">
    <reaction evidence="16">
        <text>biliverdin IXalpha(in) + ATP + H2O = biliverdin IXalpha(out) + ADP + phosphate + H(+)</text>
        <dbReference type="Rhea" id="RHEA:82359"/>
        <dbReference type="ChEBI" id="CHEBI:15377"/>
        <dbReference type="ChEBI" id="CHEBI:15378"/>
        <dbReference type="ChEBI" id="CHEBI:30616"/>
        <dbReference type="ChEBI" id="CHEBI:43474"/>
        <dbReference type="ChEBI" id="CHEBI:57991"/>
        <dbReference type="ChEBI" id="CHEBI:456216"/>
    </reaction>
    <physiologicalReaction direction="left-to-right" evidence="16">
        <dbReference type="Rhea" id="RHEA:82360"/>
    </physiologicalReaction>
</comment>
<dbReference type="GO" id="GO:0090374">
    <property type="term" value="P:oligopeptide export from mitochondrion"/>
    <property type="evidence" value="ECO:0007669"/>
    <property type="project" value="TreeGrafter"/>
</dbReference>
<comment type="similarity">
    <text evidence="2">Belongs to the ABC transporter superfamily. ABCB family. Mitochondrial peptide exporter (TC 3.A.1.212) subfamily.</text>
</comment>
<dbReference type="PANTHER" id="PTHR43394:SF1">
    <property type="entry name" value="ATP-BINDING CASSETTE SUB-FAMILY B MEMBER 10, MITOCHONDRIAL"/>
    <property type="match status" value="1"/>
</dbReference>
<evidence type="ECO:0000256" key="8">
    <source>
        <dbReference type="ARBA" id="ARBA00022840"/>
    </source>
</evidence>
<comment type="function">
    <text evidence="17">ATP-dependent transporter located in the mitochondrial inner membrane that catalyzes the export of biliverdin from the mitochondrial matrix, and plays a crucial role in hemoglobin synthesis and antioxidative stress. Participates in the early step of the heme biosynthetic process during insertion of iron into protoporphyrin IX (PPIX). Involved in the stabilization of the iron transporter mitoferrin-1/SLC25A37. In addition may be involved in mitochondrial unfolded protein response (UPRmt) signaling pathway, although ABCB10 probably does not participate in peptide export from mitochondria.</text>
</comment>
<feature type="transmembrane region" description="Helical" evidence="21">
    <location>
        <begin position="225"/>
        <end position="244"/>
    </location>
</feature>
<evidence type="ECO:0000259" key="22">
    <source>
        <dbReference type="PROSITE" id="PS50893"/>
    </source>
</evidence>
<dbReference type="Proteomes" id="UP000440578">
    <property type="component" value="Unassembled WGS sequence"/>
</dbReference>
<feature type="domain" description="ABC transmembrane type-1" evidence="23">
    <location>
        <begin position="82"/>
        <end position="366"/>
    </location>
</feature>
<keyword evidence="25" id="KW-1185">Reference proteome</keyword>
<dbReference type="InterPro" id="IPR027417">
    <property type="entry name" value="P-loop_NTPase"/>
</dbReference>
<dbReference type="GO" id="GO:0042802">
    <property type="term" value="F:identical protein binding"/>
    <property type="evidence" value="ECO:0007669"/>
    <property type="project" value="UniProtKB-ARBA"/>
</dbReference>
<keyword evidence="14" id="KW-0496">Mitochondrion</keyword>
<keyword evidence="6" id="KW-0547">Nucleotide-binding</keyword>
<dbReference type="InterPro" id="IPR017871">
    <property type="entry name" value="ABC_transporter-like_CS"/>
</dbReference>
<evidence type="ECO:0000256" key="7">
    <source>
        <dbReference type="ARBA" id="ARBA00022792"/>
    </source>
</evidence>
<reference evidence="24 25" key="1">
    <citation type="submission" date="2019-07" db="EMBL/GenBank/DDBJ databases">
        <title>Draft genome assembly of a fouling barnacle, Amphibalanus amphitrite (Darwin, 1854): The first reference genome for Thecostraca.</title>
        <authorList>
            <person name="Kim W."/>
        </authorList>
    </citation>
    <scope>NUCLEOTIDE SEQUENCE [LARGE SCALE GENOMIC DNA]</scope>
    <source>
        <strain evidence="24">SNU_AA5</strain>
        <tissue evidence="24">Soma without cirri and trophi</tissue>
    </source>
</reference>
<evidence type="ECO:0000256" key="13">
    <source>
        <dbReference type="ARBA" id="ARBA00022990"/>
    </source>
</evidence>
<dbReference type="PIRSF" id="PIRSF002773">
    <property type="entry name" value="ABC_prm/ATPase_B"/>
    <property type="match status" value="1"/>
</dbReference>
<evidence type="ECO:0000256" key="17">
    <source>
        <dbReference type="ARBA" id="ARBA00055589"/>
    </source>
</evidence>
<protein>
    <recommendedName>
        <fullName evidence="18">ATP-binding cassette sub-family B member 10, mitochondrial</fullName>
    </recommendedName>
    <alternativeName>
        <fullName evidence="19">ABC-mitochondrial erythroid protein</fullName>
    </alternativeName>
    <alternativeName>
        <fullName evidence="20">ATP-binding cassette transporter 10</fullName>
    </alternativeName>
</protein>
<keyword evidence="4 21" id="KW-0812">Transmembrane</keyword>
<feature type="transmembrane region" description="Helical" evidence="21">
    <location>
        <begin position="346"/>
        <end position="364"/>
    </location>
</feature>
<dbReference type="Pfam" id="PF00664">
    <property type="entry name" value="ABC_membrane"/>
    <property type="match status" value="1"/>
</dbReference>
<feature type="transmembrane region" description="Helical" evidence="21">
    <location>
        <begin position="120"/>
        <end position="144"/>
    </location>
</feature>
<keyword evidence="10" id="KW-0809">Transit peptide</keyword>
<dbReference type="EMBL" id="VIIS01001080">
    <property type="protein sequence ID" value="KAF0302226.1"/>
    <property type="molecule type" value="Genomic_DNA"/>
</dbReference>
<dbReference type="CDD" id="cd03249">
    <property type="entry name" value="ABC_MTABC3_MDL1_MDL2"/>
    <property type="match status" value="1"/>
</dbReference>
<sequence length="644" mass="69495">MTLVRLLRVAVFPLPRLAGRSAPGPRLQMASVLTSQRPMWRSLFTARPLLQAADKAVKTKVAPRELRRLLALAKPERWKLGGAVCLLLVSSAVTMAVPFAIGRVVDIIYREEAGQARDRLVTICLGLAVVFVIGAAANCGRVYLMTVSGARIAQALRGSVFGTLMRQEVAFFDRSRTGELVNRLSADTALVSQTVTSNISDGLRATAMAAASVSMMFYVSTKLAMVGLAIVPPVAMVAVVYGRYVRKITRQVQDGLAEANAVAEEKLANMRTVRVLAREQQETENYTNSTLHVLELSRREAIARAGFFGMTGLSGNSVILAVLYYASTLVGAGEVTVGDLSAFLLYAAYAGVAVGGLSSFYTELQRGLGASTRLWQLVDRRPELPFTGGLRPESVRGDLALSGVTFSYPSRPEDAVLQDLSLTVPHGSVMAVVGASGSGKSTIAWLLLRLYDPQAGTVTLDGTDVRKLDPMWLREQIGVVSQEPVLFSTTIRENILYGARDPAAVSEQQLRSAVQQANAAEFIDRLSHGMDTVVGERGVMLSGGQKQRIAIARAILKSPRLLLLDEATSALDSESESLVQEALRRLMDGRTVITIAHRLSTVRQADCIAVLSGGTVAEQGSYEELMARPDGLFRKLVERQTIES</sequence>
<evidence type="ECO:0000256" key="16">
    <source>
        <dbReference type="ARBA" id="ARBA00052250"/>
    </source>
</evidence>
<evidence type="ECO:0000256" key="4">
    <source>
        <dbReference type="ARBA" id="ARBA00022692"/>
    </source>
</evidence>
<evidence type="ECO:0000256" key="19">
    <source>
        <dbReference type="ARBA" id="ARBA00075187"/>
    </source>
</evidence>
<comment type="subcellular location">
    <subcellularLocation>
        <location evidence="1">Mitochondrion inner membrane</location>
        <topology evidence="1">Multi-pass membrane protein</topology>
    </subcellularLocation>
</comment>
<evidence type="ECO:0000256" key="1">
    <source>
        <dbReference type="ARBA" id="ARBA00004448"/>
    </source>
</evidence>
<keyword evidence="11" id="KW-1278">Translocase</keyword>
<dbReference type="InterPro" id="IPR003439">
    <property type="entry name" value="ABC_transporter-like_ATP-bd"/>
</dbReference>
<evidence type="ECO:0000256" key="2">
    <source>
        <dbReference type="ARBA" id="ARBA00005580"/>
    </source>
</evidence>
<dbReference type="EMBL" id="VIIS01001080">
    <property type="protein sequence ID" value="KAF0302225.1"/>
    <property type="molecule type" value="Genomic_DNA"/>
</dbReference>
<evidence type="ECO:0000256" key="21">
    <source>
        <dbReference type="SAM" id="Phobius"/>
    </source>
</evidence>
<dbReference type="InterPro" id="IPR036640">
    <property type="entry name" value="ABC1_TM_sf"/>
</dbReference>
<keyword evidence="5" id="KW-0479">Metal-binding</keyword>
<evidence type="ECO:0000256" key="20">
    <source>
        <dbReference type="ARBA" id="ARBA00083334"/>
    </source>
</evidence>
<dbReference type="Gene3D" id="3.40.50.300">
    <property type="entry name" value="P-loop containing nucleotide triphosphate hydrolases"/>
    <property type="match status" value="1"/>
</dbReference>
<dbReference type="CDD" id="cd18573">
    <property type="entry name" value="ABC_6TM_ABCB10_like"/>
    <property type="match status" value="1"/>
</dbReference>
<keyword evidence="12 21" id="KW-1133">Transmembrane helix</keyword>
<comment type="caution">
    <text evidence="24">The sequence shown here is derived from an EMBL/GenBank/DDBJ whole genome shotgun (WGS) entry which is preliminary data.</text>
</comment>
<evidence type="ECO:0000256" key="14">
    <source>
        <dbReference type="ARBA" id="ARBA00023128"/>
    </source>
</evidence>
<accession>A0A6A4W4I8</accession>
<keyword evidence="9" id="KW-0460">Magnesium</keyword>
<dbReference type="SUPFAM" id="SSF52540">
    <property type="entry name" value="P-loop containing nucleoside triphosphate hydrolases"/>
    <property type="match status" value="1"/>
</dbReference>
<dbReference type="InterPro" id="IPR011527">
    <property type="entry name" value="ABC1_TM_dom"/>
</dbReference>
<dbReference type="SMART" id="SM00382">
    <property type="entry name" value="AAA"/>
    <property type="match status" value="1"/>
</dbReference>
<evidence type="ECO:0000256" key="3">
    <source>
        <dbReference type="ARBA" id="ARBA00022448"/>
    </source>
</evidence>
<dbReference type="GO" id="GO:0016887">
    <property type="term" value="F:ATP hydrolysis activity"/>
    <property type="evidence" value="ECO:0007669"/>
    <property type="project" value="InterPro"/>
</dbReference>
<keyword evidence="13" id="KW-0007">Acetylation</keyword>
<dbReference type="GO" id="GO:0046872">
    <property type="term" value="F:metal ion binding"/>
    <property type="evidence" value="ECO:0007669"/>
    <property type="project" value="UniProtKB-KW"/>
</dbReference>
<feature type="transmembrane region" description="Helical" evidence="21">
    <location>
        <begin position="305"/>
        <end position="326"/>
    </location>
</feature>
<evidence type="ECO:0000256" key="10">
    <source>
        <dbReference type="ARBA" id="ARBA00022946"/>
    </source>
</evidence>
<dbReference type="InterPro" id="IPR039421">
    <property type="entry name" value="Type_1_exporter"/>
</dbReference>
<evidence type="ECO:0000256" key="15">
    <source>
        <dbReference type="ARBA" id="ARBA00023136"/>
    </source>
</evidence>
<evidence type="ECO:0000256" key="5">
    <source>
        <dbReference type="ARBA" id="ARBA00022723"/>
    </source>
</evidence>
<name>A0A6A4W4I8_AMPAM</name>
<feature type="transmembrane region" description="Helical" evidence="21">
    <location>
        <begin position="80"/>
        <end position="100"/>
    </location>
</feature>
<proteinExistence type="inferred from homology"/>
<dbReference type="GO" id="GO:0015421">
    <property type="term" value="F:ABC-type oligopeptide transporter activity"/>
    <property type="evidence" value="ECO:0007669"/>
    <property type="project" value="TreeGrafter"/>
</dbReference>
<evidence type="ECO:0000256" key="6">
    <source>
        <dbReference type="ARBA" id="ARBA00022741"/>
    </source>
</evidence>
<dbReference type="GO" id="GO:0005524">
    <property type="term" value="F:ATP binding"/>
    <property type="evidence" value="ECO:0007669"/>
    <property type="project" value="UniProtKB-KW"/>
</dbReference>
<organism evidence="24 25">
    <name type="scientific">Amphibalanus amphitrite</name>
    <name type="common">Striped barnacle</name>
    <name type="synonym">Balanus amphitrite</name>
    <dbReference type="NCBI Taxonomy" id="1232801"/>
    <lineage>
        <taxon>Eukaryota</taxon>
        <taxon>Metazoa</taxon>
        <taxon>Ecdysozoa</taxon>
        <taxon>Arthropoda</taxon>
        <taxon>Crustacea</taxon>
        <taxon>Multicrustacea</taxon>
        <taxon>Cirripedia</taxon>
        <taxon>Thoracica</taxon>
        <taxon>Thoracicalcarea</taxon>
        <taxon>Balanomorpha</taxon>
        <taxon>Balanoidea</taxon>
        <taxon>Balanidae</taxon>
        <taxon>Amphibalaninae</taxon>
        <taxon>Amphibalanus</taxon>
    </lineage>
</organism>
<evidence type="ECO:0000256" key="11">
    <source>
        <dbReference type="ARBA" id="ARBA00022967"/>
    </source>
</evidence>
<dbReference type="SUPFAM" id="SSF90123">
    <property type="entry name" value="ABC transporter transmembrane region"/>
    <property type="match status" value="1"/>
</dbReference>
<keyword evidence="7" id="KW-0999">Mitochondrion inner membrane</keyword>
<dbReference type="Pfam" id="PF00005">
    <property type="entry name" value="ABC_tran"/>
    <property type="match status" value="1"/>
</dbReference>
<evidence type="ECO:0000313" key="25">
    <source>
        <dbReference type="Proteomes" id="UP000440578"/>
    </source>
</evidence>
<evidence type="ECO:0000256" key="18">
    <source>
        <dbReference type="ARBA" id="ARBA00072683"/>
    </source>
</evidence>
<dbReference type="PROSITE" id="PS50893">
    <property type="entry name" value="ABC_TRANSPORTER_2"/>
    <property type="match status" value="1"/>
</dbReference>
<dbReference type="FunFam" id="3.40.50.300:FF:000403">
    <property type="entry name" value="ATP-binding cassette sub-family B member 8, mitochondrial"/>
    <property type="match status" value="1"/>
</dbReference>
<feature type="domain" description="ABC transporter" evidence="22">
    <location>
        <begin position="399"/>
        <end position="638"/>
    </location>
</feature>
<dbReference type="AlphaFoldDB" id="A0A6A4W4I8"/>
<evidence type="ECO:0000313" key="24">
    <source>
        <dbReference type="EMBL" id="KAF0302226.1"/>
    </source>
</evidence>
<dbReference type="PROSITE" id="PS00211">
    <property type="entry name" value="ABC_TRANSPORTER_1"/>
    <property type="match status" value="1"/>
</dbReference>
<dbReference type="FunFam" id="1.20.1560.10:FF:000048">
    <property type="entry name" value="ATP-binding cassette sub-family B member 10, mitochondrial"/>
    <property type="match status" value="1"/>
</dbReference>
<gene>
    <name evidence="24" type="primary">ABCB10_1</name>
    <name evidence="24" type="ORF">FJT64_002973</name>
</gene>